<feature type="region of interest" description="Disordered" evidence="3">
    <location>
        <begin position="863"/>
        <end position="906"/>
    </location>
</feature>
<dbReference type="Pfam" id="PF00350">
    <property type="entry name" value="Dynamin_N"/>
    <property type="match status" value="1"/>
</dbReference>
<comment type="caution">
    <text evidence="6">The sequence shown here is derived from an EMBL/GenBank/DDBJ whole genome shotgun (WGS) entry which is preliminary data.</text>
</comment>
<proteinExistence type="predicted"/>
<dbReference type="Proteomes" id="UP001140562">
    <property type="component" value="Unassembled WGS sequence"/>
</dbReference>
<evidence type="ECO:0000313" key="6">
    <source>
        <dbReference type="EMBL" id="KAJ4331432.1"/>
    </source>
</evidence>
<dbReference type="GO" id="GO:0008017">
    <property type="term" value="F:microtubule binding"/>
    <property type="evidence" value="ECO:0007669"/>
    <property type="project" value="TreeGrafter"/>
</dbReference>
<feature type="region of interest" description="Disordered" evidence="3">
    <location>
        <begin position="520"/>
        <end position="578"/>
    </location>
</feature>
<sequence length="906" mass="102106">MAGASQHGSHGPIIKTPSASSDDGTLVDAPLADEPMGGDDVRHNDQVPQFAASRAHAPALAYDEVAPLGANVVEALKIVSKLEKLGLDKQKISLPKCIVLGQQSTGKSSVIEAISGIKTPRDTGTCTRCPLFIELQSAADADSPWRAEIQLLRQYDLATDMRHHGKDTEFPGWVPAAVPGKTTFVQVTDPAELESYIRCAQRATLSPLEDPHSFLDPSFNDRDIHRTLFSPNIVCITVSKPGLPPLSFFDLPGMIGQAETEEEEYTVPLIKALVTKYILDEEALVLVACALENDVHNSIAAGLARELKVTRRCLGVLTKPDRLPQGSSAQDLAYILDGRRFTMGHGYFVVKNLNSNEIQQGLTHTDARRLEQHFFATASPWAAELRSYQPRFGTVNMQHYLSTQLGNRVMQKLPVIRQQIETRLEAVEAQLSRIPDTPLHTAVRTVADVIQDFCVEVRSEMAGEYGHVVWNNDWKDCQKALWAQLQKLKPTMITTGDLDKGLYTSTLPGQSADDAMVIESDDDMEPDTPSKKRKYDTPPKRESQTPAPSASPFRTPRKPVSRSSRVLPPNPPSLDLPGNITKFCKRFRLDEITQHLSMASRSRVPGQIDPQVREELMVAPLESWSGIVKDFFDSLEQRLKFRIQTLFDQHFRDWKGSELYKSSLAIVQSILDNNLHEQRTTMAAESLNDEREGPHIFHEDVFKNDKAAVMARYAQARFDARLKLYYAEYAELNDQEMPPTKKDQFRRDERKMALVKKEPYSREIDLVADISTYYMIAARRFHDSITMRIESKFFKQLRDKLRDQLQDELGIYDAEQGPYNAQRLLAESPERLERRNILVAQKKQLMDGLQCFHEHCQKYQAQTGPTLMSPPHSNYQRPSVSAPQEEDMEDVRSHGLPLRSMSRPAV</sequence>
<evidence type="ECO:0000256" key="2">
    <source>
        <dbReference type="ARBA" id="ARBA00023134"/>
    </source>
</evidence>
<keyword evidence="2" id="KW-0342">GTP-binding</keyword>
<keyword evidence="7" id="KW-1185">Reference proteome</keyword>
<evidence type="ECO:0000313" key="7">
    <source>
        <dbReference type="Proteomes" id="UP001140562"/>
    </source>
</evidence>
<dbReference type="GO" id="GO:0003924">
    <property type="term" value="F:GTPase activity"/>
    <property type="evidence" value="ECO:0007669"/>
    <property type="project" value="InterPro"/>
</dbReference>
<organism evidence="6 7">
    <name type="scientific">Didymella glomerata</name>
    <dbReference type="NCBI Taxonomy" id="749621"/>
    <lineage>
        <taxon>Eukaryota</taxon>
        <taxon>Fungi</taxon>
        <taxon>Dikarya</taxon>
        <taxon>Ascomycota</taxon>
        <taxon>Pezizomycotina</taxon>
        <taxon>Dothideomycetes</taxon>
        <taxon>Pleosporomycetidae</taxon>
        <taxon>Pleosporales</taxon>
        <taxon>Pleosporineae</taxon>
        <taxon>Didymellaceae</taxon>
        <taxon>Didymella</taxon>
    </lineage>
</organism>
<dbReference type="EMBL" id="JAPEUV010000150">
    <property type="protein sequence ID" value="KAJ4331432.1"/>
    <property type="molecule type" value="Genomic_DNA"/>
</dbReference>
<evidence type="ECO:0008006" key="8">
    <source>
        <dbReference type="Google" id="ProtNLM"/>
    </source>
</evidence>
<dbReference type="GO" id="GO:0031623">
    <property type="term" value="P:receptor internalization"/>
    <property type="evidence" value="ECO:0007669"/>
    <property type="project" value="TreeGrafter"/>
</dbReference>
<evidence type="ECO:0000259" key="5">
    <source>
        <dbReference type="PROSITE" id="PS51718"/>
    </source>
</evidence>
<dbReference type="SMART" id="SM00053">
    <property type="entry name" value="DYNc"/>
    <property type="match status" value="1"/>
</dbReference>
<dbReference type="InterPro" id="IPR020850">
    <property type="entry name" value="GED_dom"/>
</dbReference>
<evidence type="ECO:0000256" key="3">
    <source>
        <dbReference type="SAM" id="MobiDB-lite"/>
    </source>
</evidence>
<dbReference type="CDD" id="cd08771">
    <property type="entry name" value="DLP_1"/>
    <property type="match status" value="1"/>
</dbReference>
<feature type="domain" description="GED" evidence="4">
    <location>
        <begin position="763"/>
        <end position="860"/>
    </location>
</feature>
<dbReference type="GO" id="GO:0005525">
    <property type="term" value="F:GTP binding"/>
    <property type="evidence" value="ECO:0007669"/>
    <property type="project" value="InterPro"/>
</dbReference>
<dbReference type="GO" id="GO:0005737">
    <property type="term" value="C:cytoplasm"/>
    <property type="evidence" value="ECO:0007669"/>
    <property type="project" value="TreeGrafter"/>
</dbReference>
<dbReference type="InterPro" id="IPR001401">
    <property type="entry name" value="Dynamin_GTPase"/>
</dbReference>
<dbReference type="GO" id="GO:0005874">
    <property type="term" value="C:microtubule"/>
    <property type="evidence" value="ECO:0007669"/>
    <property type="project" value="TreeGrafter"/>
</dbReference>
<dbReference type="Gene3D" id="1.20.120.1240">
    <property type="entry name" value="Dynamin, middle domain"/>
    <property type="match status" value="1"/>
</dbReference>
<dbReference type="InterPro" id="IPR030381">
    <property type="entry name" value="G_DYNAMIN_dom"/>
</dbReference>
<evidence type="ECO:0000259" key="4">
    <source>
        <dbReference type="PROSITE" id="PS51388"/>
    </source>
</evidence>
<dbReference type="InterPro" id="IPR000375">
    <property type="entry name" value="Dynamin_stalk"/>
</dbReference>
<dbReference type="SUPFAM" id="SSF52540">
    <property type="entry name" value="P-loop containing nucleoside triphosphate hydrolases"/>
    <property type="match status" value="1"/>
</dbReference>
<dbReference type="PANTHER" id="PTHR11566:SF131">
    <property type="entry name" value="GTPASE, PUTATIVE (AFU_ORTHOLOGUE AFUA_6G07630)-RELATED"/>
    <property type="match status" value="1"/>
</dbReference>
<dbReference type="InterPro" id="IPR027417">
    <property type="entry name" value="P-loop_NTPase"/>
</dbReference>
<protein>
    <recommendedName>
        <fullName evidence="8">P-loop containing nucleoside triphosphate hydrolase protein</fullName>
    </recommendedName>
</protein>
<gene>
    <name evidence="6" type="ORF">N0V87_009176</name>
</gene>
<keyword evidence="1" id="KW-0547">Nucleotide-binding</keyword>
<dbReference type="InterPro" id="IPR045063">
    <property type="entry name" value="Dynamin_N"/>
</dbReference>
<dbReference type="PRINTS" id="PR00195">
    <property type="entry name" value="DYNAMIN"/>
</dbReference>
<dbReference type="AlphaFoldDB" id="A0A9W8WRN4"/>
<dbReference type="Pfam" id="PF01031">
    <property type="entry name" value="Dynamin_M"/>
    <property type="match status" value="1"/>
</dbReference>
<feature type="domain" description="Dynamin-type G" evidence="5">
    <location>
        <begin position="91"/>
        <end position="414"/>
    </location>
</feature>
<name>A0A9W8WRN4_9PLEO</name>
<dbReference type="PROSITE" id="PS51718">
    <property type="entry name" value="G_DYNAMIN_2"/>
    <property type="match status" value="1"/>
</dbReference>
<dbReference type="OrthoDB" id="5061070at2759"/>
<dbReference type="PANTHER" id="PTHR11566">
    <property type="entry name" value="DYNAMIN"/>
    <property type="match status" value="1"/>
</dbReference>
<dbReference type="Gene3D" id="3.40.50.300">
    <property type="entry name" value="P-loop containing nucleotide triphosphate hydrolases"/>
    <property type="match status" value="1"/>
</dbReference>
<dbReference type="GO" id="GO:0005886">
    <property type="term" value="C:plasma membrane"/>
    <property type="evidence" value="ECO:0007669"/>
    <property type="project" value="TreeGrafter"/>
</dbReference>
<dbReference type="PROSITE" id="PS51388">
    <property type="entry name" value="GED"/>
    <property type="match status" value="1"/>
</dbReference>
<dbReference type="InterPro" id="IPR022812">
    <property type="entry name" value="Dynamin"/>
</dbReference>
<evidence type="ECO:0000256" key="1">
    <source>
        <dbReference type="ARBA" id="ARBA00022741"/>
    </source>
</evidence>
<feature type="region of interest" description="Disordered" evidence="3">
    <location>
        <begin position="1"/>
        <end position="40"/>
    </location>
</feature>
<reference evidence="6" key="1">
    <citation type="submission" date="2022-10" db="EMBL/GenBank/DDBJ databases">
        <title>Tapping the CABI collections for fungal endophytes: first genome assemblies for Collariella, Neodidymelliopsis, Ascochyta clinopodiicola, Didymella pomorum, Didymosphaeria variabile, Neocosmospora piperis and Neocucurbitaria cava.</title>
        <authorList>
            <person name="Hill R."/>
        </authorList>
    </citation>
    <scope>NUCLEOTIDE SEQUENCE</scope>
    <source>
        <strain evidence="6">IMI 360193</strain>
    </source>
</reference>
<feature type="compositionally biased region" description="Polar residues" evidence="3">
    <location>
        <begin position="863"/>
        <end position="882"/>
    </location>
</feature>
<accession>A0A9W8WRN4</accession>